<dbReference type="GO" id="GO:0046983">
    <property type="term" value="F:protein dimerization activity"/>
    <property type="evidence" value="ECO:0007669"/>
    <property type="project" value="InterPro"/>
</dbReference>
<evidence type="ECO:0000313" key="11">
    <source>
        <dbReference type="EMBL" id="AHH18534.1"/>
    </source>
</evidence>
<dbReference type="InterPro" id="IPR011712">
    <property type="entry name" value="Sig_transdc_His_kin_sub3_dim/P"/>
</dbReference>
<keyword evidence="5" id="KW-0547">Nucleotide-binding</keyword>
<feature type="domain" description="Signal transduction histidine kinase subgroup 3 dimerisation and phosphoacceptor" evidence="10">
    <location>
        <begin position="172"/>
        <end position="238"/>
    </location>
</feature>
<organism evidence="11 12">
    <name type="scientific">Nocardia nova SH22a</name>
    <dbReference type="NCBI Taxonomy" id="1415166"/>
    <lineage>
        <taxon>Bacteria</taxon>
        <taxon>Bacillati</taxon>
        <taxon>Actinomycetota</taxon>
        <taxon>Actinomycetes</taxon>
        <taxon>Mycobacteriales</taxon>
        <taxon>Nocardiaceae</taxon>
        <taxon>Nocardia</taxon>
    </lineage>
</organism>
<dbReference type="GO" id="GO:0016020">
    <property type="term" value="C:membrane"/>
    <property type="evidence" value="ECO:0007669"/>
    <property type="project" value="InterPro"/>
</dbReference>
<comment type="catalytic activity">
    <reaction evidence="1">
        <text>ATP + protein L-histidine = ADP + protein N-phospho-L-histidine.</text>
        <dbReference type="EC" id="2.7.13.3"/>
    </reaction>
</comment>
<dbReference type="InterPro" id="IPR036890">
    <property type="entry name" value="HATPase_C_sf"/>
</dbReference>
<evidence type="ECO:0000256" key="3">
    <source>
        <dbReference type="ARBA" id="ARBA00022553"/>
    </source>
</evidence>
<dbReference type="eggNOG" id="COG4585">
    <property type="taxonomic scope" value="Bacteria"/>
</dbReference>
<keyword evidence="12" id="KW-1185">Reference proteome</keyword>
<dbReference type="InterPro" id="IPR050482">
    <property type="entry name" value="Sensor_HK_TwoCompSys"/>
</dbReference>
<dbReference type="HOGENOM" id="CLU_000445_20_1_11"/>
<name>W5THA0_9NOCA</name>
<keyword evidence="3" id="KW-0597">Phosphoprotein</keyword>
<evidence type="ECO:0000259" key="10">
    <source>
        <dbReference type="Pfam" id="PF07730"/>
    </source>
</evidence>
<evidence type="ECO:0000256" key="8">
    <source>
        <dbReference type="ARBA" id="ARBA00023012"/>
    </source>
</evidence>
<dbReference type="AlphaFoldDB" id="W5THA0"/>
<keyword evidence="9" id="KW-0812">Transmembrane</keyword>
<dbReference type="EC" id="2.7.13.3" evidence="2"/>
<dbReference type="Pfam" id="PF07730">
    <property type="entry name" value="HisKA_3"/>
    <property type="match status" value="1"/>
</dbReference>
<keyword evidence="6 11" id="KW-0418">Kinase</keyword>
<dbReference type="Gene3D" id="1.20.5.1930">
    <property type="match status" value="1"/>
</dbReference>
<dbReference type="PANTHER" id="PTHR24421:SF10">
    <property type="entry name" value="NITRATE_NITRITE SENSOR PROTEIN NARQ"/>
    <property type="match status" value="1"/>
</dbReference>
<keyword evidence="9" id="KW-0472">Membrane</keyword>
<protein>
    <recommendedName>
        <fullName evidence="2">histidine kinase</fullName>
        <ecNumber evidence="2">2.7.13.3</ecNumber>
    </recommendedName>
</protein>
<keyword evidence="8" id="KW-0902">Two-component regulatory system</keyword>
<evidence type="ECO:0000256" key="5">
    <source>
        <dbReference type="ARBA" id="ARBA00022741"/>
    </source>
</evidence>
<evidence type="ECO:0000256" key="7">
    <source>
        <dbReference type="ARBA" id="ARBA00022840"/>
    </source>
</evidence>
<evidence type="ECO:0000256" key="2">
    <source>
        <dbReference type="ARBA" id="ARBA00012438"/>
    </source>
</evidence>
<keyword evidence="7" id="KW-0067">ATP-binding</keyword>
<dbReference type="PATRIC" id="fig|1415166.3.peg.3847"/>
<accession>W5THA0</accession>
<evidence type="ECO:0000256" key="6">
    <source>
        <dbReference type="ARBA" id="ARBA00022777"/>
    </source>
</evidence>
<dbReference type="KEGG" id="nno:NONO_c37470"/>
<evidence type="ECO:0000256" key="1">
    <source>
        <dbReference type="ARBA" id="ARBA00000085"/>
    </source>
</evidence>
<evidence type="ECO:0000256" key="9">
    <source>
        <dbReference type="SAM" id="Phobius"/>
    </source>
</evidence>
<feature type="transmembrane region" description="Helical" evidence="9">
    <location>
        <begin position="45"/>
        <end position="63"/>
    </location>
</feature>
<feature type="transmembrane region" description="Helical" evidence="9">
    <location>
        <begin position="84"/>
        <end position="107"/>
    </location>
</feature>
<dbReference type="Proteomes" id="UP000019150">
    <property type="component" value="Chromosome"/>
</dbReference>
<dbReference type="GO" id="GO:0005524">
    <property type="term" value="F:ATP binding"/>
    <property type="evidence" value="ECO:0007669"/>
    <property type="project" value="UniProtKB-KW"/>
</dbReference>
<dbReference type="GO" id="GO:0000155">
    <property type="term" value="F:phosphorelay sensor kinase activity"/>
    <property type="evidence" value="ECO:0007669"/>
    <property type="project" value="InterPro"/>
</dbReference>
<keyword evidence="9" id="KW-1133">Transmembrane helix</keyword>
<sequence>MGAAAVDAIIFALSGILSVDPVAGGAVLAAMIAADLAFAAPPSTAAVVAVVQVVLRVVASLLLHRHGLTVRVADAGFLVAGYRAGAWMSGRASVIIVPVLVLGASAAPLISRGTASGDWRLLLTSAVSGGLMPWLVGRYTAGRGAYIAELEQRERLARQQQRAALDRALTDERAAIARDLHDVITHHVSAIGIHAGAARMALGATTSGAAPAARSLAAVESESRAAMVDLRRQLDFLHGREDGDPRQPGMADIDELVDRMRAAGLEVSAVTADRALPRSLDITVFRIVQELLTNALRHGTGTATLTVAADTGNVVIRESNPVAAQSVPESAVTAGLAAMRSGSVPRGPLEALPESECEEVRATAVARGLEGIRRRAELFGGSVTGGLLAEDRWEITVRIPGPAS</sequence>
<dbReference type="Gene3D" id="3.30.565.10">
    <property type="entry name" value="Histidine kinase-like ATPase, C-terminal domain"/>
    <property type="match status" value="1"/>
</dbReference>
<dbReference type="PANTHER" id="PTHR24421">
    <property type="entry name" value="NITRATE/NITRITE SENSOR PROTEIN NARX-RELATED"/>
    <property type="match status" value="1"/>
</dbReference>
<dbReference type="EMBL" id="CP006850">
    <property type="protein sequence ID" value="AHH18534.1"/>
    <property type="molecule type" value="Genomic_DNA"/>
</dbReference>
<evidence type="ECO:0000256" key="4">
    <source>
        <dbReference type="ARBA" id="ARBA00022679"/>
    </source>
</evidence>
<evidence type="ECO:0000313" key="12">
    <source>
        <dbReference type="Proteomes" id="UP000019150"/>
    </source>
</evidence>
<gene>
    <name evidence="11" type="ORF">NONO_c37470</name>
</gene>
<proteinExistence type="predicted"/>
<dbReference type="STRING" id="1415166.NONO_c37470"/>
<keyword evidence="4" id="KW-0808">Transferase</keyword>
<reference evidence="11 12" key="1">
    <citation type="journal article" date="2014" name="Appl. Environ. Microbiol.">
        <title>Insights into the Microbial Degradation of Rubber and Gutta-Percha by Analysis of the Complete Genome of Nocardia nova SH22a.</title>
        <authorList>
            <person name="Luo Q."/>
            <person name="Hiessl S."/>
            <person name="Poehlein A."/>
            <person name="Daniel R."/>
            <person name="Steinbuchel A."/>
        </authorList>
    </citation>
    <scope>NUCLEOTIDE SEQUENCE [LARGE SCALE GENOMIC DNA]</scope>
    <source>
        <strain evidence="11">SH22a</strain>
    </source>
</reference>